<evidence type="ECO:0000313" key="1">
    <source>
        <dbReference type="EMBL" id="MDU0340883.1"/>
    </source>
</evidence>
<sequence length="80" mass="9068">MTYVLNTTADLPVAKRTEATTKAAGPSFWQRLYAAMIESRRRSALRELRAYSYLARESELILGGYPKASLKNDAELPFNR</sequence>
<comment type="caution">
    <text evidence="1">The sequence shown here is derived from an EMBL/GenBank/DDBJ whole genome shotgun (WGS) entry which is preliminary data.</text>
</comment>
<keyword evidence="2" id="KW-1185">Reference proteome</keyword>
<reference evidence="1 2" key="1">
    <citation type="submission" date="2023-09" db="EMBL/GenBank/DDBJ databases">
        <title>Whole genome shotgun sequencing (WGS) of Bosea sp. ZW T0_25, isolated from stored onions (Allium cepa).</title>
        <authorList>
            <person name="Stoll D.A."/>
            <person name="Huch M."/>
        </authorList>
    </citation>
    <scope>NUCLEOTIDE SEQUENCE [LARGE SCALE GENOMIC DNA]</scope>
    <source>
        <strain evidence="1 2">ZW T0_25</strain>
    </source>
</reference>
<dbReference type="RefSeq" id="WP_316018723.1">
    <property type="nucleotide sequence ID" value="NZ_JAWDID010000017.1"/>
</dbReference>
<evidence type="ECO:0008006" key="3">
    <source>
        <dbReference type="Google" id="ProtNLM"/>
    </source>
</evidence>
<organism evidence="1 2">
    <name type="scientific">Bosea rubneri</name>
    <dbReference type="NCBI Taxonomy" id="3075434"/>
    <lineage>
        <taxon>Bacteria</taxon>
        <taxon>Pseudomonadati</taxon>
        <taxon>Pseudomonadota</taxon>
        <taxon>Alphaproteobacteria</taxon>
        <taxon>Hyphomicrobiales</taxon>
        <taxon>Boseaceae</taxon>
        <taxon>Bosea</taxon>
    </lineage>
</organism>
<name>A0ABU3S7X7_9HYPH</name>
<proteinExistence type="predicted"/>
<protein>
    <recommendedName>
        <fullName evidence="3">DUF1127 domain-containing protein</fullName>
    </recommendedName>
</protein>
<gene>
    <name evidence="1" type="ORF">RKE40_13355</name>
</gene>
<dbReference type="EMBL" id="JAWDID010000017">
    <property type="protein sequence ID" value="MDU0340883.1"/>
    <property type="molecule type" value="Genomic_DNA"/>
</dbReference>
<accession>A0ABU3S7X7</accession>
<dbReference type="Proteomes" id="UP001254257">
    <property type="component" value="Unassembled WGS sequence"/>
</dbReference>
<evidence type="ECO:0000313" key="2">
    <source>
        <dbReference type="Proteomes" id="UP001254257"/>
    </source>
</evidence>